<dbReference type="PANTHER" id="PTHR43792:SF8">
    <property type="entry name" value="[RIBOSOMAL PROTEIN US5]-ALANINE N-ACETYLTRANSFERASE"/>
    <property type="match status" value="1"/>
</dbReference>
<dbReference type="InterPro" id="IPR016181">
    <property type="entry name" value="Acyl_CoA_acyltransferase"/>
</dbReference>
<keyword evidence="1" id="KW-0808">Transferase</keyword>
<gene>
    <name evidence="5" type="ORF">ColSpa_12169</name>
</gene>
<evidence type="ECO:0000256" key="1">
    <source>
        <dbReference type="ARBA" id="ARBA00022679"/>
    </source>
</evidence>
<dbReference type="Gene3D" id="3.40.630.30">
    <property type="match status" value="1"/>
</dbReference>
<dbReference type="GeneID" id="73332971"/>
<dbReference type="SUPFAM" id="SSF55729">
    <property type="entry name" value="Acyl-CoA N-acyltransferases (Nat)"/>
    <property type="match status" value="1"/>
</dbReference>
<protein>
    <submittedName>
        <fullName evidence="5">N-acetyltransferase YoaA</fullName>
    </submittedName>
</protein>
<feature type="domain" description="N-acetyltransferase" evidence="4">
    <location>
        <begin position="14"/>
        <end position="175"/>
    </location>
</feature>
<evidence type="ECO:0000256" key="2">
    <source>
        <dbReference type="ARBA" id="ARBA00023315"/>
    </source>
</evidence>
<evidence type="ECO:0000313" key="5">
    <source>
        <dbReference type="EMBL" id="GKT51988.1"/>
    </source>
</evidence>
<dbReference type="Proteomes" id="UP001055115">
    <property type="component" value="Unassembled WGS sequence"/>
</dbReference>
<dbReference type="RefSeq" id="XP_049134338.1">
    <property type="nucleotide sequence ID" value="XM_049278381.1"/>
</dbReference>
<dbReference type="PANTHER" id="PTHR43792">
    <property type="entry name" value="GNAT FAMILY, PUTATIVE (AFU_ORTHOLOGUE AFUA_3G00765)-RELATED-RELATED"/>
    <property type="match status" value="1"/>
</dbReference>
<keyword evidence="6" id="KW-1185">Reference proteome</keyword>
<comment type="similarity">
    <text evidence="3">Belongs to the acetyltransferase family. RimJ subfamily.</text>
</comment>
<name>A0AA37PGY3_9PEZI</name>
<comment type="caution">
    <text evidence="5">The sequence shown here is derived from an EMBL/GenBank/DDBJ whole genome shotgun (WGS) entry which is preliminary data.</text>
</comment>
<dbReference type="InterPro" id="IPR051531">
    <property type="entry name" value="N-acetyltransferase"/>
</dbReference>
<dbReference type="GO" id="GO:0016747">
    <property type="term" value="F:acyltransferase activity, transferring groups other than amino-acyl groups"/>
    <property type="evidence" value="ECO:0007669"/>
    <property type="project" value="InterPro"/>
</dbReference>
<sequence>MEPILVDSLTTERLRLRDFTPNDNIHIHSLESLPEVVEYQLYEPMTAADAAKYVERALASLHADPRMVLEKIVELKDSQEFIGRVGMSINHEKLHGNLWFSFLPAAQGHGYAAEAVQGVLSLVPKLKSLGIECDPRNAGSRKLATKLGFKEERLEEKAFKSKGQWVGSVEYEKRL</sequence>
<proteinExistence type="inferred from homology"/>
<accession>A0AA37PGY3</accession>
<dbReference type="InterPro" id="IPR000182">
    <property type="entry name" value="GNAT_dom"/>
</dbReference>
<organism evidence="5 6">
    <name type="scientific">Colletotrichum spaethianum</name>
    <dbReference type="NCBI Taxonomy" id="700344"/>
    <lineage>
        <taxon>Eukaryota</taxon>
        <taxon>Fungi</taxon>
        <taxon>Dikarya</taxon>
        <taxon>Ascomycota</taxon>
        <taxon>Pezizomycotina</taxon>
        <taxon>Sordariomycetes</taxon>
        <taxon>Hypocreomycetidae</taxon>
        <taxon>Glomerellales</taxon>
        <taxon>Glomerellaceae</taxon>
        <taxon>Colletotrichum</taxon>
        <taxon>Colletotrichum spaethianum species complex</taxon>
    </lineage>
</organism>
<dbReference type="Pfam" id="PF13302">
    <property type="entry name" value="Acetyltransf_3"/>
    <property type="match status" value="1"/>
</dbReference>
<reference evidence="5 6" key="1">
    <citation type="submission" date="2022-03" db="EMBL/GenBank/DDBJ databases">
        <title>Genome data of Colletotrichum spp.</title>
        <authorList>
            <person name="Utami Y.D."/>
            <person name="Hiruma K."/>
        </authorList>
    </citation>
    <scope>NUCLEOTIDE SEQUENCE [LARGE SCALE GENOMIC DNA]</scope>
    <source>
        <strain evidence="5 6">MAFF 239500</strain>
    </source>
</reference>
<evidence type="ECO:0000313" key="6">
    <source>
        <dbReference type="Proteomes" id="UP001055115"/>
    </source>
</evidence>
<dbReference type="EMBL" id="BQXU01000058">
    <property type="protein sequence ID" value="GKT51988.1"/>
    <property type="molecule type" value="Genomic_DNA"/>
</dbReference>
<keyword evidence="2" id="KW-0012">Acyltransferase</keyword>
<evidence type="ECO:0000256" key="3">
    <source>
        <dbReference type="ARBA" id="ARBA00038502"/>
    </source>
</evidence>
<evidence type="ECO:0000259" key="4">
    <source>
        <dbReference type="PROSITE" id="PS51186"/>
    </source>
</evidence>
<dbReference type="AlphaFoldDB" id="A0AA37PGY3"/>
<dbReference type="PROSITE" id="PS51186">
    <property type="entry name" value="GNAT"/>
    <property type="match status" value="1"/>
</dbReference>